<keyword evidence="5" id="KW-0552">Olfaction</keyword>
<evidence type="ECO:0000256" key="10">
    <source>
        <dbReference type="SAM" id="Phobius"/>
    </source>
</evidence>
<evidence type="ECO:0000256" key="1">
    <source>
        <dbReference type="ARBA" id="ARBA00004651"/>
    </source>
</evidence>
<reference evidence="12" key="1">
    <citation type="submission" date="2025-08" db="UniProtKB">
        <authorList>
            <consortium name="RefSeq"/>
        </authorList>
    </citation>
    <scope>IDENTIFICATION</scope>
</reference>
<name>A0A6P3XLV0_DINQU</name>
<dbReference type="GO" id="GO:0005549">
    <property type="term" value="F:odorant binding"/>
    <property type="evidence" value="ECO:0007669"/>
    <property type="project" value="InterPro"/>
</dbReference>
<keyword evidence="2" id="KW-1003">Cell membrane</keyword>
<proteinExistence type="predicted"/>
<evidence type="ECO:0000256" key="6">
    <source>
        <dbReference type="ARBA" id="ARBA00022989"/>
    </source>
</evidence>
<dbReference type="GeneID" id="106746671"/>
<keyword evidence="9" id="KW-0807">Transducer</keyword>
<dbReference type="PANTHER" id="PTHR21137:SF35">
    <property type="entry name" value="ODORANT RECEPTOR 19A-RELATED"/>
    <property type="match status" value="1"/>
</dbReference>
<keyword evidence="4 10" id="KW-0812">Transmembrane</keyword>
<dbReference type="KEGG" id="dqu:106746671"/>
<protein>
    <submittedName>
        <fullName evidence="12">Uncharacterized protein LOC106746671</fullName>
    </submittedName>
</protein>
<keyword evidence="7 10" id="KW-0472">Membrane</keyword>
<gene>
    <name evidence="12" type="primary">LOC106746671</name>
</gene>
<sequence>MSDYFLDQKKYFYFILLHTNATLCVGTLVTIATGTMLAGYLKHVCGMFRIASYRMEQAININIVEDVSPVEEIMICKKIIYAVDIHRKAMRFTKLVLSTFEGMFLFLLVFGISQIVTFGDDIEEFILRIAFVVTILLYIFLMNYVAQEIMDSNEHIFVTAYNIRWYVAPLHIQKMILFLLQKGTKAFTLNFGGLFVASLESASTLASASISYFTILYSTRQ</sequence>
<comment type="subcellular location">
    <subcellularLocation>
        <location evidence="1">Cell membrane</location>
        <topology evidence="1">Multi-pass membrane protein</topology>
    </subcellularLocation>
</comment>
<evidence type="ECO:0000313" key="11">
    <source>
        <dbReference type="Proteomes" id="UP000515204"/>
    </source>
</evidence>
<dbReference type="GO" id="GO:0004984">
    <property type="term" value="F:olfactory receptor activity"/>
    <property type="evidence" value="ECO:0007669"/>
    <property type="project" value="InterPro"/>
</dbReference>
<dbReference type="AlphaFoldDB" id="A0A6P3XLV0"/>
<evidence type="ECO:0000256" key="2">
    <source>
        <dbReference type="ARBA" id="ARBA00022475"/>
    </source>
</evidence>
<evidence type="ECO:0000256" key="7">
    <source>
        <dbReference type="ARBA" id="ARBA00023136"/>
    </source>
</evidence>
<dbReference type="PANTHER" id="PTHR21137">
    <property type="entry name" value="ODORANT RECEPTOR"/>
    <property type="match status" value="1"/>
</dbReference>
<keyword evidence="11" id="KW-1185">Reference proteome</keyword>
<dbReference type="GO" id="GO:0007165">
    <property type="term" value="P:signal transduction"/>
    <property type="evidence" value="ECO:0007669"/>
    <property type="project" value="UniProtKB-KW"/>
</dbReference>
<evidence type="ECO:0000256" key="9">
    <source>
        <dbReference type="ARBA" id="ARBA00023224"/>
    </source>
</evidence>
<dbReference type="Proteomes" id="UP000515204">
    <property type="component" value="Unplaced"/>
</dbReference>
<organism evidence="11 12">
    <name type="scientific">Dinoponera quadriceps</name>
    <name type="common">South American ant</name>
    <dbReference type="NCBI Taxonomy" id="609295"/>
    <lineage>
        <taxon>Eukaryota</taxon>
        <taxon>Metazoa</taxon>
        <taxon>Ecdysozoa</taxon>
        <taxon>Arthropoda</taxon>
        <taxon>Hexapoda</taxon>
        <taxon>Insecta</taxon>
        <taxon>Pterygota</taxon>
        <taxon>Neoptera</taxon>
        <taxon>Endopterygota</taxon>
        <taxon>Hymenoptera</taxon>
        <taxon>Apocrita</taxon>
        <taxon>Aculeata</taxon>
        <taxon>Formicoidea</taxon>
        <taxon>Formicidae</taxon>
        <taxon>Ponerinae</taxon>
        <taxon>Ponerini</taxon>
        <taxon>Dinoponera</taxon>
    </lineage>
</organism>
<evidence type="ECO:0000256" key="4">
    <source>
        <dbReference type="ARBA" id="ARBA00022692"/>
    </source>
</evidence>
<evidence type="ECO:0000256" key="5">
    <source>
        <dbReference type="ARBA" id="ARBA00022725"/>
    </source>
</evidence>
<keyword evidence="3" id="KW-0716">Sensory transduction</keyword>
<evidence type="ECO:0000256" key="8">
    <source>
        <dbReference type="ARBA" id="ARBA00023170"/>
    </source>
</evidence>
<keyword evidence="6 10" id="KW-1133">Transmembrane helix</keyword>
<evidence type="ECO:0000256" key="3">
    <source>
        <dbReference type="ARBA" id="ARBA00022606"/>
    </source>
</evidence>
<feature type="transmembrane region" description="Helical" evidence="10">
    <location>
        <begin position="125"/>
        <end position="146"/>
    </location>
</feature>
<feature type="transmembrane region" description="Helical" evidence="10">
    <location>
        <begin position="12"/>
        <end position="41"/>
    </location>
</feature>
<dbReference type="Pfam" id="PF02949">
    <property type="entry name" value="7tm_6"/>
    <property type="match status" value="1"/>
</dbReference>
<dbReference type="OrthoDB" id="7550533at2759"/>
<keyword evidence="8" id="KW-0675">Receptor</keyword>
<accession>A0A6P3XLV0</accession>
<evidence type="ECO:0000313" key="12">
    <source>
        <dbReference type="RefSeq" id="XP_014478954.1"/>
    </source>
</evidence>
<feature type="transmembrane region" description="Helical" evidence="10">
    <location>
        <begin position="95"/>
        <end position="119"/>
    </location>
</feature>
<dbReference type="GO" id="GO:0005886">
    <property type="term" value="C:plasma membrane"/>
    <property type="evidence" value="ECO:0007669"/>
    <property type="project" value="UniProtKB-SubCell"/>
</dbReference>
<dbReference type="InterPro" id="IPR004117">
    <property type="entry name" value="7tm6_olfct_rcpt"/>
</dbReference>
<dbReference type="RefSeq" id="XP_014478954.1">
    <property type="nucleotide sequence ID" value="XM_014623468.1"/>
</dbReference>